<dbReference type="Gene3D" id="2.60.40.10">
    <property type="entry name" value="Immunoglobulins"/>
    <property type="match status" value="4"/>
</dbReference>
<comment type="caution">
    <text evidence="3">The sequence shown here is derived from an EMBL/GenBank/DDBJ whole genome shotgun (WGS) entry which is preliminary data.</text>
</comment>
<dbReference type="InterPro" id="IPR022409">
    <property type="entry name" value="PKD/Chitinase_dom"/>
</dbReference>
<dbReference type="SUPFAM" id="SSF49299">
    <property type="entry name" value="PKD domain"/>
    <property type="match status" value="4"/>
</dbReference>
<accession>A0A6N9NHK0</accession>
<dbReference type="InterPro" id="IPR013783">
    <property type="entry name" value="Ig-like_fold"/>
</dbReference>
<feature type="domain" description="PKD" evidence="2">
    <location>
        <begin position="894"/>
        <end position="953"/>
    </location>
</feature>
<dbReference type="NCBIfam" id="TIGR04183">
    <property type="entry name" value="Por_Secre_tail"/>
    <property type="match status" value="1"/>
</dbReference>
<evidence type="ECO:0000313" key="3">
    <source>
        <dbReference type="EMBL" id="NBG65383.1"/>
    </source>
</evidence>
<evidence type="ECO:0000259" key="2">
    <source>
        <dbReference type="PROSITE" id="PS50093"/>
    </source>
</evidence>
<dbReference type="CDD" id="cd00146">
    <property type="entry name" value="PKD"/>
    <property type="match status" value="2"/>
</dbReference>
<dbReference type="AlphaFoldDB" id="A0A6N9NHK0"/>
<dbReference type="RefSeq" id="WP_160632344.1">
    <property type="nucleotide sequence ID" value="NZ_WWNE01000005.1"/>
</dbReference>
<dbReference type="InterPro" id="IPR026444">
    <property type="entry name" value="Secre_tail"/>
</dbReference>
<evidence type="ECO:0000256" key="1">
    <source>
        <dbReference type="ARBA" id="ARBA00022729"/>
    </source>
</evidence>
<feature type="domain" description="PKD" evidence="2">
    <location>
        <begin position="565"/>
        <end position="612"/>
    </location>
</feature>
<protein>
    <submittedName>
        <fullName evidence="3">T9SS type A sorting domain-containing protein</fullName>
    </submittedName>
</protein>
<gene>
    <name evidence="3" type="ORF">GQN54_04605</name>
</gene>
<organism evidence="3 4">
    <name type="scientific">Acidiluteibacter ferrifornacis</name>
    <dbReference type="NCBI Taxonomy" id="2692424"/>
    <lineage>
        <taxon>Bacteria</taxon>
        <taxon>Pseudomonadati</taxon>
        <taxon>Bacteroidota</taxon>
        <taxon>Flavobacteriia</taxon>
        <taxon>Flavobacteriales</taxon>
        <taxon>Cryomorphaceae</taxon>
        <taxon>Acidiluteibacter</taxon>
    </lineage>
</organism>
<name>A0A6N9NHK0_9FLAO</name>
<proteinExistence type="predicted"/>
<dbReference type="Proteomes" id="UP000470771">
    <property type="component" value="Unassembled WGS sequence"/>
</dbReference>
<dbReference type="InterPro" id="IPR000601">
    <property type="entry name" value="PKD_dom"/>
</dbReference>
<dbReference type="SMART" id="SM00089">
    <property type="entry name" value="PKD"/>
    <property type="match status" value="4"/>
</dbReference>
<dbReference type="EMBL" id="WWNE01000005">
    <property type="protein sequence ID" value="NBG65383.1"/>
    <property type="molecule type" value="Genomic_DNA"/>
</dbReference>
<reference evidence="3 4" key="1">
    <citation type="submission" date="2019-12" db="EMBL/GenBank/DDBJ databases">
        <authorList>
            <person name="Zhao J."/>
        </authorList>
    </citation>
    <scope>NUCLEOTIDE SEQUENCE [LARGE SCALE GENOMIC DNA]</scope>
    <source>
        <strain evidence="3 4">S-15</strain>
    </source>
</reference>
<sequence>MRRVKLNEVLLIIIIFFFFSSHAQNRLTSISPTQSSVVFSDKVSLSWNNFYGDANQLLISSDSLFSNIVYASTINNKTKDTITILNTGKYFWKIVTYSLGQKIDSSIVNNFTYSDIYKLSGLNLFFISDSGISVDVNDQVFQWKNLVDTTNHANQTNASLSPLFIDSITALNNKPVIRLDGVNDVLFIDSSFVITEIYSVFNWGNNTVTFNKSYAGLYTAQNYSSYMIGTGPSATNALVSDFFTFRINGKAGPGFLPLNNYKLVHGFRSNPISAPSLQIGKNRTVPTHWKGDVASLIGFSSPLNDSLRNIVNKYLCQKYSNTLSLGADIFVPYGFCDTLVQVDTNFISYRWSNGDTTSASRLTPGNTYRLTVINKFGCSYTDEIYVTTPVKPKNGATLCLGETYIWNTALSKTDYSFLWSNFSTDSVLLINQPGDYFVRITDTNNCYYDSDTITINYDSTLANASLGPDTAICLGYEIGLQNPPVGITSYLWNTNQTIPRIVPQSTGLYWLEVTANGCTKRDSIFITIRGDAPTADFIANDVCFGDSIDFLDVSINPSLGIINQWRWSFGNTQGSQLQNPTVLYDSVKTYTVSLYVETDAQCSDSISKTVTINPNPKAGFYNSLACKGDSVFFTDSSSITSGSIQYWRWKYNDLNQSPDTSRLQNPATVFSNAQNFPIQLIVTSDLGCKDTLIQNLKVNDLPRPDYVFTGNCLGDSTTFTNYSSYPQGTTLKSISWNFGNNSTSTRINPTIFYSTPKIYLVKLETELNTGCKATIQRQFEMNDKPVANFNTSEFCLKNFGQVNDLSTVTRTTLSSWKYHLNQVGGYKDSAFIQNPSFKLTTLNKFELIQQVTSLKGCKDTASKVIQVRNNPKALFNLQTNTGGAPFELKFDTITPSHNYEWSFGNGDSAFVYRPTYVYQDTGIYSIKLFLRNEFGCIDSMKRSVNVKIPNLNLLLDTIVVDQTNNLVRIGVVLINTGNNEINSVRMSANLNSSYRIEETWKGQLFPNDFVYTEFTSSVSLGASGINDFTCVEILAVNDMNDLDLLKDEVCVKGTGPRLFLKGYPNPTENNMTVEMVIPNEGTVTAKVYDNKGREQFRLFDEERSEGFYRFEIQSAVLNAGIYYLIVEYKGATYKLPFIKK</sequence>
<keyword evidence="4" id="KW-1185">Reference proteome</keyword>
<evidence type="ECO:0000313" key="4">
    <source>
        <dbReference type="Proteomes" id="UP000470771"/>
    </source>
</evidence>
<dbReference type="InterPro" id="IPR035986">
    <property type="entry name" value="PKD_dom_sf"/>
</dbReference>
<keyword evidence="1" id="KW-0732">Signal</keyword>
<dbReference type="Pfam" id="PF18911">
    <property type="entry name" value="PKD_4"/>
    <property type="match status" value="2"/>
</dbReference>
<dbReference type="PROSITE" id="PS50093">
    <property type="entry name" value="PKD"/>
    <property type="match status" value="2"/>
</dbReference>